<dbReference type="Gene3D" id="3.30.230.10">
    <property type="match status" value="1"/>
</dbReference>
<keyword evidence="1" id="KW-0808">Transferase</keyword>
<evidence type="ECO:0000313" key="3">
    <source>
        <dbReference type="EMBL" id="PIS14202.1"/>
    </source>
</evidence>
<gene>
    <name evidence="3" type="ORF">COT65_00175</name>
</gene>
<reference evidence="4" key="1">
    <citation type="submission" date="2017-09" db="EMBL/GenBank/DDBJ databases">
        <title>Depth-based differentiation of microbial function through sediment-hosted aquifers and enrichment of novel symbionts in the deep terrestrial subsurface.</title>
        <authorList>
            <person name="Probst A.J."/>
            <person name="Ladd B."/>
            <person name="Jarett J.K."/>
            <person name="Geller-Mcgrath D.E."/>
            <person name="Sieber C.M.K."/>
            <person name="Emerson J.B."/>
            <person name="Anantharaman K."/>
            <person name="Thomas B.C."/>
            <person name="Malmstrom R."/>
            <person name="Stieglmeier M."/>
            <person name="Klingl A."/>
            <person name="Woyke T."/>
            <person name="Ryan C.M."/>
            <person name="Banfield J.F."/>
        </authorList>
    </citation>
    <scope>NUCLEOTIDE SEQUENCE [LARGE SCALE GENOMIC DNA]</scope>
</reference>
<comment type="caution">
    <text evidence="3">The sequence shown here is derived from an EMBL/GenBank/DDBJ whole genome shotgun (WGS) entry which is preliminary data.</text>
</comment>
<dbReference type="AlphaFoldDB" id="A0A2H0WNH8"/>
<dbReference type="InterPro" id="IPR020568">
    <property type="entry name" value="Ribosomal_Su5_D2-typ_SF"/>
</dbReference>
<dbReference type="Proteomes" id="UP000230033">
    <property type="component" value="Unassembled WGS sequence"/>
</dbReference>
<dbReference type="SUPFAM" id="SSF54211">
    <property type="entry name" value="Ribosomal protein S5 domain 2-like"/>
    <property type="match status" value="1"/>
</dbReference>
<protein>
    <recommendedName>
        <fullName evidence="2">GHMP kinase N-terminal domain-containing protein</fullName>
    </recommendedName>
</protein>
<organism evidence="3 4">
    <name type="scientific">Candidatus Shapirobacteria bacterium CG09_land_8_20_14_0_10_47_13</name>
    <dbReference type="NCBI Taxonomy" id="1974481"/>
    <lineage>
        <taxon>Bacteria</taxon>
        <taxon>Candidatus Shapironibacteriota</taxon>
    </lineage>
</organism>
<name>A0A2H0WNH8_9BACT</name>
<keyword evidence="1" id="KW-0418">Kinase</keyword>
<accession>A0A2H0WNH8</accession>
<dbReference type="InterPro" id="IPR014721">
    <property type="entry name" value="Ribsml_uS5_D2-typ_fold_subgr"/>
</dbReference>
<dbReference type="GO" id="GO:0005524">
    <property type="term" value="F:ATP binding"/>
    <property type="evidence" value="ECO:0007669"/>
    <property type="project" value="InterPro"/>
</dbReference>
<sequence length="199" mass="22143">MGKRFRHICVSVPGRLNCLIKDPIALVKRETTGQFNYGEISLGVDLMTHAEADSIEGNELIVGSSVRRPGLVRHFAEIVRKSINYRGGVHVEASNDFPYSHTGSGSSAALATAIALAINKLAGEPIKTEALPLFLAQNYGEEIEDNPNFPKPDSRGGQWQGKLKLFFNTSWILLSTCNLFLLKDFRKFGKQWRQEILKL</sequence>
<evidence type="ECO:0000259" key="2">
    <source>
        <dbReference type="Pfam" id="PF00288"/>
    </source>
</evidence>
<feature type="domain" description="GHMP kinase N-terminal" evidence="2">
    <location>
        <begin position="72"/>
        <end position="137"/>
    </location>
</feature>
<proteinExistence type="predicted"/>
<dbReference type="GO" id="GO:0016301">
    <property type="term" value="F:kinase activity"/>
    <property type="evidence" value="ECO:0007669"/>
    <property type="project" value="UniProtKB-KW"/>
</dbReference>
<dbReference type="EMBL" id="PEZJ01000003">
    <property type="protein sequence ID" value="PIS14202.1"/>
    <property type="molecule type" value="Genomic_DNA"/>
</dbReference>
<evidence type="ECO:0000313" key="4">
    <source>
        <dbReference type="Proteomes" id="UP000230033"/>
    </source>
</evidence>
<evidence type="ECO:0000256" key="1">
    <source>
        <dbReference type="ARBA" id="ARBA00022777"/>
    </source>
</evidence>
<dbReference type="Pfam" id="PF00288">
    <property type="entry name" value="GHMP_kinases_N"/>
    <property type="match status" value="1"/>
</dbReference>
<dbReference type="InterPro" id="IPR006204">
    <property type="entry name" value="GHMP_kinase_N_dom"/>
</dbReference>